<dbReference type="InterPro" id="IPR016186">
    <property type="entry name" value="C-type_lectin-like/link_sf"/>
</dbReference>
<keyword evidence="1" id="KW-0732">Signal</keyword>
<feature type="chain" id="PRO_5046767258" evidence="1">
    <location>
        <begin position="25"/>
        <end position="239"/>
    </location>
</feature>
<dbReference type="Gene3D" id="3.10.100.10">
    <property type="entry name" value="Mannose-Binding Protein A, subunit A"/>
    <property type="match status" value="1"/>
</dbReference>
<evidence type="ECO:0000256" key="1">
    <source>
        <dbReference type="SAM" id="SignalP"/>
    </source>
</evidence>
<dbReference type="InterPro" id="IPR016187">
    <property type="entry name" value="CTDL_fold"/>
</dbReference>
<dbReference type="PROSITE" id="PS50041">
    <property type="entry name" value="C_TYPE_LECTIN_2"/>
    <property type="match status" value="1"/>
</dbReference>
<accession>A0ABM1VT66</accession>
<name>A0ABM1VT66_APLCA</name>
<keyword evidence="3" id="KW-1185">Reference proteome</keyword>
<feature type="signal peptide" evidence="1">
    <location>
        <begin position="1"/>
        <end position="24"/>
    </location>
</feature>
<reference evidence="4" key="1">
    <citation type="submission" date="2025-08" db="UniProtKB">
        <authorList>
            <consortium name="RefSeq"/>
        </authorList>
    </citation>
    <scope>IDENTIFICATION</scope>
</reference>
<evidence type="ECO:0000313" key="3">
    <source>
        <dbReference type="Proteomes" id="UP000694888"/>
    </source>
</evidence>
<feature type="domain" description="C-type lectin" evidence="2">
    <location>
        <begin position="119"/>
        <end position="238"/>
    </location>
</feature>
<dbReference type="SMART" id="SM00034">
    <property type="entry name" value="CLECT"/>
    <property type="match status" value="1"/>
</dbReference>
<evidence type="ECO:0000313" key="4">
    <source>
        <dbReference type="RefSeq" id="XP_035825608.1"/>
    </source>
</evidence>
<organism evidence="3 4">
    <name type="scientific">Aplysia californica</name>
    <name type="common">California sea hare</name>
    <dbReference type="NCBI Taxonomy" id="6500"/>
    <lineage>
        <taxon>Eukaryota</taxon>
        <taxon>Metazoa</taxon>
        <taxon>Spiralia</taxon>
        <taxon>Lophotrochozoa</taxon>
        <taxon>Mollusca</taxon>
        <taxon>Gastropoda</taxon>
        <taxon>Heterobranchia</taxon>
        <taxon>Euthyneura</taxon>
        <taxon>Tectipleura</taxon>
        <taxon>Aplysiida</taxon>
        <taxon>Aplysioidea</taxon>
        <taxon>Aplysiidae</taxon>
        <taxon>Aplysia</taxon>
    </lineage>
</organism>
<dbReference type="GeneID" id="101859406"/>
<dbReference type="CDD" id="cd00037">
    <property type="entry name" value="CLECT"/>
    <property type="match status" value="1"/>
</dbReference>
<sequence>MSSRRKSILVLASCLLMTLCGGNSYPYHEVSPNSLQSLYNSFLGPPFNVTSRIDCAVHCSSDKDCTVFLLNQYSGSIRCILIGLGPRPIIFSNMSLYGNVLSWQAYQLDTGCAYNFIKRTGRCVKFYPTENYTHAQAKAECSRVQGIMIEFNSLQDLLSMSDLLENTQTLNKPNYWAGAIRVPVTSKEYKWPEAQTTVANEMFGPDSFRFKDCVIMSVEEDFYLIDVYCDYHKGVICSF</sequence>
<dbReference type="InterPro" id="IPR001304">
    <property type="entry name" value="C-type_lectin-like"/>
</dbReference>
<dbReference type="Pfam" id="PF00059">
    <property type="entry name" value="Lectin_C"/>
    <property type="match status" value="1"/>
</dbReference>
<dbReference type="Proteomes" id="UP000694888">
    <property type="component" value="Unplaced"/>
</dbReference>
<gene>
    <name evidence="4" type="primary">LOC101859406</name>
</gene>
<dbReference type="RefSeq" id="XP_035825608.1">
    <property type="nucleotide sequence ID" value="XM_035969715.1"/>
</dbReference>
<dbReference type="SUPFAM" id="SSF56436">
    <property type="entry name" value="C-type lectin-like"/>
    <property type="match status" value="1"/>
</dbReference>
<protein>
    <submittedName>
        <fullName evidence="4">Uncharacterized protein LOC101859406</fullName>
    </submittedName>
</protein>
<evidence type="ECO:0000259" key="2">
    <source>
        <dbReference type="PROSITE" id="PS50041"/>
    </source>
</evidence>
<proteinExistence type="predicted"/>